<reference evidence="3" key="2">
    <citation type="journal article" date="2016" name="Genome Announc.">
        <title>Draft Genome Sequences of Two Novel Amoeba-Resistant Intranuclear Bacteria, 'Candidatus Berkiella cookevillensis' and 'Candidatus Berkiella aquae'.</title>
        <authorList>
            <person name="Mehari Y.T."/>
            <person name="Arivett B.A."/>
            <person name="Farone A.L."/>
            <person name="Gunderson J.H."/>
            <person name="Farone M.B."/>
        </authorList>
    </citation>
    <scope>NUCLEOTIDE SEQUENCE</scope>
    <source>
        <strain evidence="3">CC99</strain>
    </source>
</reference>
<evidence type="ECO:0000313" key="2">
    <source>
        <dbReference type="EMBL" id="KRG20185.1"/>
    </source>
</evidence>
<proteinExistence type="predicted"/>
<dbReference type="GO" id="GO:0006629">
    <property type="term" value="P:lipid metabolic process"/>
    <property type="evidence" value="ECO:0007669"/>
    <property type="project" value="InterPro"/>
</dbReference>
<dbReference type="RefSeq" id="WP_057623113.1">
    <property type="nucleotide sequence ID" value="NZ_LKHV02000001.1"/>
</dbReference>
<dbReference type="Gene3D" id="3.20.20.190">
    <property type="entry name" value="Phosphatidylinositol (PI) phosphodiesterase"/>
    <property type="match status" value="1"/>
</dbReference>
<dbReference type="Pfam" id="PF03009">
    <property type="entry name" value="GDPD"/>
    <property type="match status" value="1"/>
</dbReference>
<keyword evidence="2" id="KW-0378">Hydrolase</keyword>
<dbReference type="InterPro" id="IPR017946">
    <property type="entry name" value="PLC-like_Pdiesterase_TIM-brl"/>
</dbReference>
<dbReference type="EMBL" id="LKHV01000001">
    <property type="protein sequence ID" value="KRG20185.1"/>
    <property type="molecule type" value="Genomic_DNA"/>
</dbReference>
<organism evidence="2">
    <name type="scientific">Candidatus Berkiella cookevillensis</name>
    <dbReference type="NCBI Taxonomy" id="437022"/>
    <lineage>
        <taxon>Bacteria</taxon>
        <taxon>Pseudomonadati</taxon>
        <taxon>Pseudomonadota</taxon>
        <taxon>Gammaproteobacteria</taxon>
        <taxon>Candidatus Berkiellales</taxon>
        <taxon>Candidatus Berkiellaceae</taxon>
        <taxon>Candidatus Berkiella</taxon>
    </lineage>
</organism>
<dbReference type="GO" id="GO:0008889">
    <property type="term" value="F:glycerophosphodiester phosphodiesterase activity"/>
    <property type="evidence" value="ECO:0007669"/>
    <property type="project" value="UniProtKB-EC"/>
</dbReference>
<dbReference type="PANTHER" id="PTHR46211">
    <property type="entry name" value="GLYCEROPHOSPHORYL DIESTER PHOSPHODIESTERASE"/>
    <property type="match status" value="1"/>
</dbReference>
<feature type="domain" description="GP-PDE" evidence="1">
    <location>
        <begin position="10"/>
        <end position="252"/>
    </location>
</feature>
<dbReference type="EC" id="3.1.4.46" evidence="2"/>
<dbReference type="PANTHER" id="PTHR46211:SF1">
    <property type="entry name" value="GLYCEROPHOSPHODIESTER PHOSPHODIESTERASE, CYTOPLASMIC"/>
    <property type="match status" value="1"/>
</dbReference>
<dbReference type="AlphaFoldDB" id="A0A0Q9YK96"/>
<dbReference type="SUPFAM" id="SSF51695">
    <property type="entry name" value="PLC-like phosphodiesterases"/>
    <property type="match status" value="1"/>
</dbReference>
<keyword evidence="4" id="KW-1185">Reference proteome</keyword>
<evidence type="ECO:0000259" key="1">
    <source>
        <dbReference type="PROSITE" id="PS51704"/>
    </source>
</evidence>
<reference evidence="3" key="3">
    <citation type="submission" date="2021-06" db="EMBL/GenBank/DDBJ databases">
        <title>Genomic Description and Analysis of Intracellular Bacteria, Candidatus Berkiella cookevillensis and Candidatus Berkiella aquae.</title>
        <authorList>
            <person name="Kidane D.T."/>
            <person name="Mehari Y.T."/>
            <person name="Rice F.C."/>
            <person name="Arivett B.A."/>
            <person name="Farone A.L."/>
            <person name="Berk S.G."/>
            <person name="Farone M.B."/>
        </authorList>
    </citation>
    <scope>NUCLEOTIDE SEQUENCE</scope>
    <source>
        <strain evidence="3">CC99</strain>
    </source>
</reference>
<dbReference type="PROSITE" id="PS51704">
    <property type="entry name" value="GP_PDE"/>
    <property type="match status" value="1"/>
</dbReference>
<protein>
    <submittedName>
        <fullName evidence="2">Glycerophosphoryl diester phosphodiesterase</fullName>
        <ecNumber evidence="2">3.1.4.46</ecNumber>
    </submittedName>
</protein>
<gene>
    <name evidence="2" type="primary">ugpQ</name>
    <name evidence="2" type="ORF">CC99x_00406</name>
    <name evidence="3" type="ORF">CC99x_004905</name>
</gene>
<accession>A0A0Q9YK96</accession>
<dbReference type="InterPro" id="IPR030395">
    <property type="entry name" value="GP_PDE_dom"/>
</dbReference>
<dbReference type="PATRIC" id="fig|1590042.3.peg.423"/>
<dbReference type="EMBL" id="LKHV02000001">
    <property type="protein sequence ID" value="MCS5708238.1"/>
    <property type="molecule type" value="Genomic_DNA"/>
</dbReference>
<comment type="caution">
    <text evidence="2">The sequence shown here is derived from an EMBL/GenBank/DDBJ whole genome shotgun (WGS) entry which is preliminary data.</text>
</comment>
<dbReference type="STRING" id="437022.CC99x_00406"/>
<reference evidence="2" key="1">
    <citation type="submission" date="2015-09" db="EMBL/GenBank/DDBJ databases">
        <title>Draft Genome Sequences of Two Novel Amoeba-resistant Intranuclear Bacteria, Candidatus Berkiella cookevillensis and Candidatus Berkiella aquae.</title>
        <authorList>
            <person name="Mehari Y.T."/>
            <person name="Arivett B.A."/>
            <person name="Farone A.L."/>
            <person name="Gunderson J.H."/>
            <person name="Farone M.B."/>
        </authorList>
    </citation>
    <scope>NUCLEOTIDE SEQUENCE [LARGE SCALE GENOMIC DNA]</scope>
    <source>
        <strain evidence="2">CC99</strain>
    </source>
</reference>
<dbReference type="OrthoDB" id="9795622at2"/>
<evidence type="ECO:0000313" key="3">
    <source>
        <dbReference type="EMBL" id="MCS5708238.1"/>
    </source>
</evidence>
<name>A0A0Q9YK96_9GAMM</name>
<sequence length="256" mass="28803">MDIKHIAPKHGLIGHRGLAGYAPENTIAAIQAAYEQGLNWVEFDVQLSKDHQLIIFHDHDLNRTTNGNGLVYDFTYADIKALDAGAWYGSKFSGTKIPNLEKDLNKLLRYNLHFNIELKCPNNPSQAYKNALCNSFCTLIEKKWPKARALPLVSSFEWDLLLQVRSRLKDIAIGFLCDAITPELIRLAVKTPNATINCNHHSLNDADISRSQHLNIPLLVYTVNDQEIANQLLNQGVFGIFTDSLIESRPSIREAI</sequence>
<evidence type="ECO:0000313" key="4">
    <source>
        <dbReference type="Proteomes" id="UP000051494"/>
    </source>
</evidence>
<dbReference type="Proteomes" id="UP000051494">
    <property type="component" value="Unassembled WGS sequence"/>
</dbReference>